<dbReference type="InterPro" id="IPR038479">
    <property type="entry name" value="Transthyretin-like_sf"/>
</dbReference>
<dbReference type="InterPro" id="IPR001534">
    <property type="entry name" value="Transthyretin-like"/>
</dbReference>
<protein>
    <recommendedName>
        <fullName evidence="8">Transthyretin-like family protein</fullName>
    </recommendedName>
</protein>
<reference evidence="6" key="1">
    <citation type="submission" date="2023-07" db="EMBL/GenBank/DDBJ databases">
        <authorList>
            <consortium name="CYATHOMIX"/>
        </authorList>
    </citation>
    <scope>NUCLEOTIDE SEQUENCE</scope>
    <source>
        <strain evidence="6">N/A</strain>
    </source>
</reference>
<dbReference type="PANTHER" id="PTHR21700">
    <property type="entry name" value="TRANSTHYRETIN-LIKE FAMILY PROTEIN-RELATED"/>
    <property type="match status" value="1"/>
</dbReference>
<gene>
    <name evidence="6" type="ORF">CYNAS_LOCUS15475</name>
</gene>
<accession>A0AA36H4B7</accession>
<dbReference type="AlphaFoldDB" id="A0AA36H4B7"/>
<comment type="similarity">
    <text evidence="2">Belongs to the nematode transthyretin-like family.</text>
</comment>
<feature type="chain" id="PRO_5041304478" description="Transthyretin-like family protein" evidence="5">
    <location>
        <begin position="17"/>
        <end position="140"/>
    </location>
</feature>
<sequence>MRLIFIFFLSITYCTSMRQQSVGIKGILKCGDKPAANVRVKLWDEDEGPDPDDLLDEGYTDANGNFKLQGSEREATTIDPIFKVYHDCNDGMKPGYRKVKFRIPKSYITSGKAPKRVYDIGVLNLETVYSKEERELLSRL</sequence>
<keyword evidence="4 5" id="KW-0732">Signal</keyword>
<dbReference type="GO" id="GO:0005576">
    <property type="term" value="C:extracellular region"/>
    <property type="evidence" value="ECO:0007669"/>
    <property type="project" value="UniProtKB-SubCell"/>
</dbReference>
<name>A0AA36H4B7_CYLNA</name>
<evidence type="ECO:0000313" key="6">
    <source>
        <dbReference type="EMBL" id="CAJ0603492.1"/>
    </source>
</evidence>
<evidence type="ECO:0000256" key="5">
    <source>
        <dbReference type="SAM" id="SignalP"/>
    </source>
</evidence>
<dbReference type="Proteomes" id="UP001176961">
    <property type="component" value="Unassembled WGS sequence"/>
</dbReference>
<dbReference type="Pfam" id="PF01060">
    <property type="entry name" value="TTR-52"/>
    <property type="match status" value="1"/>
</dbReference>
<dbReference type="Gene3D" id="2.60.40.3330">
    <property type="match status" value="1"/>
</dbReference>
<proteinExistence type="inferred from homology"/>
<evidence type="ECO:0000313" key="7">
    <source>
        <dbReference type="Proteomes" id="UP001176961"/>
    </source>
</evidence>
<feature type="signal peptide" evidence="5">
    <location>
        <begin position="1"/>
        <end position="16"/>
    </location>
</feature>
<keyword evidence="7" id="KW-1185">Reference proteome</keyword>
<evidence type="ECO:0000256" key="3">
    <source>
        <dbReference type="ARBA" id="ARBA00022525"/>
    </source>
</evidence>
<dbReference type="GO" id="GO:0009986">
    <property type="term" value="C:cell surface"/>
    <property type="evidence" value="ECO:0007669"/>
    <property type="project" value="InterPro"/>
</dbReference>
<comment type="subcellular location">
    <subcellularLocation>
        <location evidence="1">Secreted</location>
    </subcellularLocation>
</comment>
<dbReference type="PANTHER" id="PTHR21700:SF126">
    <property type="entry name" value="TRANSTHYRETIN-LIKE FAMILY PROTEIN"/>
    <property type="match status" value="1"/>
</dbReference>
<organism evidence="6 7">
    <name type="scientific">Cylicocyclus nassatus</name>
    <name type="common">Nematode worm</name>
    <dbReference type="NCBI Taxonomy" id="53992"/>
    <lineage>
        <taxon>Eukaryota</taxon>
        <taxon>Metazoa</taxon>
        <taxon>Ecdysozoa</taxon>
        <taxon>Nematoda</taxon>
        <taxon>Chromadorea</taxon>
        <taxon>Rhabditida</taxon>
        <taxon>Rhabditina</taxon>
        <taxon>Rhabditomorpha</taxon>
        <taxon>Strongyloidea</taxon>
        <taxon>Strongylidae</taxon>
        <taxon>Cylicocyclus</taxon>
    </lineage>
</organism>
<evidence type="ECO:0000256" key="2">
    <source>
        <dbReference type="ARBA" id="ARBA00010112"/>
    </source>
</evidence>
<keyword evidence="3" id="KW-0964">Secreted</keyword>
<comment type="caution">
    <text evidence="6">The sequence shown here is derived from an EMBL/GenBank/DDBJ whole genome shotgun (WGS) entry which is preliminary data.</text>
</comment>
<evidence type="ECO:0000256" key="4">
    <source>
        <dbReference type="ARBA" id="ARBA00022729"/>
    </source>
</evidence>
<evidence type="ECO:0008006" key="8">
    <source>
        <dbReference type="Google" id="ProtNLM"/>
    </source>
</evidence>
<evidence type="ECO:0000256" key="1">
    <source>
        <dbReference type="ARBA" id="ARBA00004613"/>
    </source>
</evidence>
<dbReference type="EMBL" id="CATQJL010000305">
    <property type="protein sequence ID" value="CAJ0603492.1"/>
    <property type="molecule type" value="Genomic_DNA"/>
</dbReference>